<feature type="domain" description="Phosphatidic acid phosphatase type 2/haloperoxidase" evidence="1">
    <location>
        <begin position="321"/>
        <end position="443"/>
    </location>
</feature>
<keyword evidence="3" id="KW-1185">Reference proteome</keyword>
<organism evidence="2 3">
    <name type="scientific">Cyclobacterium lianum</name>
    <dbReference type="NCBI Taxonomy" id="388280"/>
    <lineage>
        <taxon>Bacteria</taxon>
        <taxon>Pseudomonadati</taxon>
        <taxon>Bacteroidota</taxon>
        <taxon>Cytophagia</taxon>
        <taxon>Cytophagales</taxon>
        <taxon>Cyclobacteriaceae</taxon>
        <taxon>Cyclobacterium</taxon>
    </lineage>
</organism>
<evidence type="ECO:0000259" key="1">
    <source>
        <dbReference type="Pfam" id="PF01569"/>
    </source>
</evidence>
<accession>A0A1M7PJS5</accession>
<dbReference type="Gene3D" id="1.10.606.20">
    <property type="match status" value="1"/>
</dbReference>
<dbReference type="Pfam" id="PF01569">
    <property type="entry name" value="PAP2"/>
    <property type="match status" value="1"/>
</dbReference>
<dbReference type="PANTHER" id="PTHR34599:SF2">
    <property type="entry name" value="TRAF-TYPE DOMAIN-CONTAINING PROTEIN"/>
    <property type="match status" value="1"/>
</dbReference>
<protein>
    <submittedName>
        <fullName evidence="2">PAP2 superfamily protein</fullName>
    </submittedName>
</protein>
<dbReference type="AlphaFoldDB" id="A0A1M7PJS5"/>
<dbReference type="Proteomes" id="UP000184513">
    <property type="component" value="Unassembled WGS sequence"/>
</dbReference>
<evidence type="ECO:0000313" key="2">
    <source>
        <dbReference type="EMBL" id="SHN17351.1"/>
    </source>
</evidence>
<dbReference type="STRING" id="388280.SAMN04488057_10957"/>
<dbReference type="CDD" id="cd03398">
    <property type="entry name" value="PAP2_haloperoxidase"/>
    <property type="match status" value="1"/>
</dbReference>
<sequence>MNFRRIVSQHFTTVPALQWVWLLSLFVACNGPKEKKAIEPGIIGQITEKMTDLMVHDITNPPLAARFYAYASLSGYEVIAATNKDYPSFAGFLNGLKPLQVPAAKSPSPALSAAFAMVHTASSMQPSGSEMEAFAASLMDSAIVWGYTTDEVNTAAAFGEDIARQILTYAKADRYREISNYPRYQATGDVGKWYPTPPGYFPPVEPYFNTVRPFVLQTADQFKPLPPEAFSTDPGSAFFALMDEVYALEMNKDQREIAAFWDCNPFALEETGHLMVGIKQISPGGHWMGITDIACRKANLNFEESMKISTLVAIGLMDGFISCWDEKYRSDRIRPETAIRKYLDPNYKPMLQTPPFPEYLSGHSTISTASAVILSHFFGDNFAYTDTVEEKYGLGTRDFTSFMQASEEASISRLYGGIHFMDAITRGQDQGKKVAGWILEQYEKHLKYKEKVLTENRTN</sequence>
<dbReference type="InterPro" id="IPR052559">
    <property type="entry name" value="V-haloperoxidase"/>
</dbReference>
<dbReference type="PANTHER" id="PTHR34599">
    <property type="entry name" value="PEROXIDASE-RELATED"/>
    <property type="match status" value="1"/>
</dbReference>
<dbReference type="EMBL" id="FRCY01000009">
    <property type="protein sequence ID" value="SHN17351.1"/>
    <property type="molecule type" value="Genomic_DNA"/>
</dbReference>
<dbReference type="InterPro" id="IPR036938">
    <property type="entry name" value="PAP2/HPO_sf"/>
</dbReference>
<evidence type="ECO:0000313" key="3">
    <source>
        <dbReference type="Proteomes" id="UP000184513"/>
    </source>
</evidence>
<proteinExistence type="predicted"/>
<name>A0A1M7PJS5_9BACT</name>
<reference evidence="2 3" key="1">
    <citation type="submission" date="2016-11" db="EMBL/GenBank/DDBJ databases">
        <authorList>
            <person name="Jaros S."/>
            <person name="Januszkiewicz K."/>
            <person name="Wedrychowicz H."/>
        </authorList>
    </citation>
    <scope>NUCLEOTIDE SEQUENCE [LARGE SCALE GENOMIC DNA]</scope>
    <source>
        <strain evidence="2 3">CGMCC 1.6102</strain>
    </source>
</reference>
<dbReference type="PROSITE" id="PS51257">
    <property type="entry name" value="PROKAR_LIPOPROTEIN"/>
    <property type="match status" value="1"/>
</dbReference>
<dbReference type="RefSeq" id="WP_178371504.1">
    <property type="nucleotide sequence ID" value="NZ_FRCY01000009.1"/>
</dbReference>
<gene>
    <name evidence="2" type="ORF">SAMN04488057_10957</name>
</gene>
<dbReference type="InterPro" id="IPR000326">
    <property type="entry name" value="PAP2/HPO"/>
</dbReference>
<dbReference type="SUPFAM" id="SSF48317">
    <property type="entry name" value="Acid phosphatase/Vanadium-dependent haloperoxidase"/>
    <property type="match status" value="1"/>
</dbReference>